<dbReference type="SUPFAM" id="SSF52540">
    <property type="entry name" value="P-loop containing nucleoside triphosphate hydrolases"/>
    <property type="match status" value="1"/>
</dbReference>
<evidence type="ECO:0000313" key="3">
    <source>
        <dbReference type="EMBL" id="RCX18369.1"/>
    </source>
</evidence>
<dbReference type="InterPro" id="IPR025420">
    <property type="entry name" value="DUF4143"/>
</dbReference>
<gene>
    <name evidence="3" type="ORF">DFR58_105133</name>
</gene>
<feature type="domain" description="DUF4143" evidence="2">
    <location>
        <begin position="199"/>
        <end position="357"/>
    </location>
</feature>
<accession>A0A369BA08</accession>
<evidence type="ECO:0000259" key="1">
    <source>
        <dbReference type="Pfam" id="PF13173"/>
    </source>
</evidence>
<sequence length="417" mass="47456">MYIKRKVEDTILNISSTFPVLMLTGPRQSGKTTLLNKLSEADRKYVTLDDPADRLFARNEPTAFLERYSPPVIIDEIQYAPELFPYIKMHVDRHKNSGDFWLTGSQMFHMMKNVSESLAGRAGIINLFGLSNNEISGTLFEQYTTEKDELLKRIHTAKPMTLPDVFERIFKGGMPRIYEQPNVNQEEYYSSYVQTYLSRDIRELTQVADELTFYRFLCIAAARTGSMVNYDALAKEAEISAPTAKQWLSVLVSSGIVILIEPYHNNALKRVVKSPRMYFLDTGLAAHLTKWSSSAVLESGAMAGEFFETYVVSEIYKSFVNVGKKPPLYYYRDSNTKEIDLIIWQNGTLYPIEIKKSSNPVGATKNFGVLNPVTDETNFDELSKHLKMKIGTGNVICLANNLRPIDSKNWTVPVWLI</sequence>
<dbReference type="RefSeq" id="WP_114296914.1">
    <property type="nucleotide sequence ID" value="NZ_QPJT01000005.1"/>
</dbReference>
<feature type="domain" description="AAA" evidence="1">
    <location>
        <begin position="19"/>
        <end position="135"/>
    </location>
</feature>
<evidence type="ECO:0000259" key="2">
    <source>
        <dbReference type="Pfam" id="PF13635"/>
    </source>
</evidence>
<dbReference type="Proteomes" id="UP000253034">
    <property type="component" value="Unassembled WGS sequence"/>
</dbReference>
<comment type="caution">
    <text evidence="3">The sequence shown here is derived from an EMBL/GenBank/DDBJ whole genome shotgun (WGS) entry which is preliminary data.</text>
</comment>
<organism evidence="3 4">
    <name type="scientific">Anaerobacterium chartisolvens</name>
    <dbReference type="NCBI Taxonomy" id="1297424"/>
    <lineage>
        <taxon>Bacteria</taxon>
        <taxon>Bacillati</taxon>
        <taxon>Bacillota</taxon>
        <taxon>Clostridia</taxon>
        <taxon>Eubacteriales</taxon>
        <taxon>Oscillospiraceae</taxon>
        <taxon>Anaerobacterium</taxon>
    </lineage>
</organism>
<dbReference type="OrthoDB" id="9801684at2"/>
<dbReference type="EMBL" id="QPJT01000005">
    <property type="protein sequence ID" value="RCX18369.1"/>
    <property type="molecule type" value="Genomic_DNA"/>
</dbReference>
<reference evidence="3 4" key="1">
    <citation type="submission" date="2018-07" db="EMBL/GenBank/DDBJ databases">
        <title>Genomic Encyclopedia of Type Strains, Phase IV (KMG-IV): sequencing the most valuable type-strain genomes for metagenomic binning, comparative biology and taxonomic classification.</title>
        <authorList>
            <person name="Goeker M."/>
        </authorList>
    </citation>
    <scope>NUCLEOTIDE SEQUENCE [LARGE SCALE GENOMIC DNA]</scope>
    <source>
        <strain evidence="3 4">DSM 27016</strain>
    </source>
</reference>
<dbReference type="InterPro" id="IPR041682">
    <property type="entry name" value="AAA_14"/>
</dbReference>
<name>A0A369BA08_9FIRM</name>
<evidence type="ECO:0000313" key="4">
    <source>
        <dbReference type="Proteomes" id="UP000253034"/>
    </source>
</evidence>
<dbReference type="Pfam" id="PF13635">
    <property type="entry name" value="DUF4143"/>
    <property type="match status" value="1"/>
</dbReference>
<proteinExistence type="predicted"/>
<protein>
    <recommendedName>
        <fullName evidence="5">AAA+ ATPase domain-containing protein</fullName>
    </recommendedName>
</protein>
<dbReference type="InterPro" id="IPR027417">
    <property type="entry name" value="P-loop_NTPase"/>
</dbReference>
<dbReference type="PANTHER" id="PTHR43566">
    <property type="entry name" value="CONSERVED PROTEIN"/>
    <property type="match status" value="1"/>
</dbReference>
<dbReference type="AlphaFoldDB" id="A0A369BA08"/>
<evidence type="ECO:0008006" key="5">
    <source>
        <dbReference type="Google" id="ProtNLM"/>
    </source>
</evidence>
<dbReference type="Pfam" id="PF13173">
    <property type="entry name" value="AAA_14"/>
    <property type="match status" value="1"/>
</dbReference>
<keyword evidence="4" id="KW-1185">Reference proteome</keyword>
<dbReference type="PANTHER" id="PTHR43566:SF2">
    <property type="entry name" value="DUF4143 DOMAIN-CONTAINING PROTEIN"/>
    <property type="match status" value="1"/>
</dbReference>